<dbReference type="CDD" id="cd03341">
    <property type="entry name" value="TCP1_theta"/>
    <property type="match status" value="1"/>
</dbReference>
<evidence type="ECO:0000313" key="8">
    <source>
        <dbReference type="EMBL" id="CDP37242.1"/>
    </source>
</evidence>
<dbReference type="InterPro" id="IPR012721">
    <property type="entry name" value="Chap_CCT_theta"/>
</dbReference>
<name>A0A060TEF8_BLAAD</name>
<dbReference type="InterPro" id="IPR002423">
    <property type="entry name" value="Cpn60/GroEL/TCP-1"/>
</dbReference>
<dbReference type="GO" id="GO:0005524">
    <property type="term" value="F:ATP binding"/>
    <property type="evidence" value="ECO:0007669"/>
    <property type="project" value="UniProtKB-KW"/>
</dbReference>
<dbReference type="InterPro" id="IPR027413">
    <property type="entry name" value="GROEL-like_equatorial_sf"/>
</dbReference>
<dbReference type="EMBL" id="HG937694">
    <property type="protein sequence ID" value="CDP37242.1"/>
    <property type="molecule type" value="Genomic_DNA"/>
</dbReference>
<comment type="similarity">
    <text evidence="2 7">Belongs to the TCP-1 chaperonin family.</text>
</comment>
<keyword evidence="4 7" id="KW-0547">Nucleotide-binding</keyword>
<evidence type="ECO:0000256" key="3">
    <source>
        <dbReference type="ARBA" id="ARBA00022490"/>
    </source>
</evidence>
<protein>
    <submittedName>
        <fullName evidence="8">ARAD1D07040p</fullName>
    </submittedName>
</protein>
<keyword evidence="6 7" id="KW-0143">Chaperone</keyword>
<dbReference type="GO" id="GO:0140662">
    <property type="term" value="F:ATP-dependent protein folding chaperone"/>
    <property type="evidence" value="ECO:0007669"/>
    <property type="project" value="InterPro"/>
</dbReference>
<organism evidence="8">
    <name type="scientific">Blastobotrys adeninivorans</name>
    <name type="common">Yeast</name>
    <name type="synonym">Arxula adeninivorans</name>
    <dbReference type="NCBI Taxonomy" id="409370"/>
    <lineage>
        <taxon>Eukaryota</taxon>
        <taxon>Fungi</taxon>
        <taxon>Dikarya</taxon>
        <taxon>Ascomycota</taxon>
        <taxon>Saccharomycotina</taxon>
        <taxon>Dipodascomycetes</taxon>
        <taxon>Dipodascales</taxon>
        <taxon>Trichomonascaceae</taxon>
        <taxon>Blastobotrys</taxon>
    </lineage>
</organism>
<sequence>MSLKLPNNPNAGLFKQGYQTQSAEDGAVSRNITAVNEISNMVRTSIGPCGRNKIVVNHLSKVFLTSDAATILKELEIVHPAAKLVVMASEQQESEMGDATNLVLVLAGELLSKAEDLMRLGLNTTEIAQGYDLAKKFAVKELEELVIDNGDSDEEVSKTVERALKAVVAAKQYGSEDVLSELIGQAVAHVLPKKNKSLAHFNVDSIRVVKIMGSSLEASQVYRGMVFGREPEGSIKKAQKAKVGVFTTPIDISNTETKGTVLLHNAQEMLDFSKGEEAQLDEIAKSLADSGMRVAVAGAGVGELALHYLNKHGILVFRVGSKFDLRRLCRVTGATPLPRLGAPMPEEMGSIDVVETVEIGGDRVTVFRQEDDKSTTRTSTIVLRGATQSALDDLERAIDDGVAVVKALAKDQRLVAGAGAAETELATRVVRHGEQTPGLLQHAIKKFGEALEVIPRTLAENAGLDATETLSTLYAAHARGSISEGVDVDDEHDGGCVDAKAKGVLDLFSAKKYAIELATDAASTVLSVDQIIMAKRAGGPQIPKQGQRGNWDDDD</sequence>
<reference evidence="8" key="2">
    <citation type="submission" date="2014-06" db="EMBL/GenBank/DDBJ databases">
        <title>The complete genome of Blastobotrys (Arxula) adeninivorans LS3 - a yeast of biotechnological interest.</title>
        <authorList>
            <person name="Kunze G."/>
            <person name="Gaillardin C."/>
            <person name="Czernicka M."/>
            <person name="Durrens P."/>
            <person name="Martin T."/>
            <person name="Boer E."/>
            <person name="Gabaldon T."/>
            <person name="Cruz J."/>
            <person name="Talla E."/>
            <person name="Marck C."/>
            <person name="Goffeau A."/>
            <person name="Barbe V."/>
            <person name="Baret P."/>
            <person name="Baronian K."/>
            <person name="Beier S."/>
            <person name="Bleykasten C."/>
            <person name="Bode R."/>
            <person name="Casaregola S."/>
            <person name="Despons L."/>
            <person name="Fairhead C."/>
            <person name="Giersberg M."/>
            <person name="Gierski P."/>
            <person name="Hahnel U."/>
            <person name="Hartmann A."/>
            <person name="Jankowska D."/>
            <person name="Jubin C."/>
            <person name="Jung P."/>
            <person name="Lafontaine I."/>
            <person name="Leh-Louis V."/>
            <person name="Lemaire M."/>
            <person name="Marcet-Houben M."/>
            <person name="Mascher M."/>
            <person name="Morel G."/>
            <person name="Richard G.-F."/>
            <person name="Riechen J."/>
            <person name="Sacerdot C."/>
            <person name="Sarkar A."/>
            <person name="Savel G."/>
            <person name="Schacherer J."/>
            <person name="Sherman D."/>
            <person name="Straub M.-L."/>
            <person name="Stein N."/>
            <person name="Thierry A."/>
            <person name="Trautwein-Schult A."/>
            <person name="Westhof E."/>
            <person name="Worch S."/>
            <person name="Dujon B."/>
            <person name="Souciet J.-L."/>
            <person name="Wincker P."/>
            <person name="Scholz U."/>
            <person name="Neuveglise N."/>
        </authorList>
    </citation>
    <scope>NUCLEOTIDE SEQUENCE</scope>
    <source>
        <strain evidence="8">LS3</strain>
    </source>
</reference>
<dbReference type="InterPro" id="IPR027409">
    <property type="entry name" value="GroEL-like_apical_dom_sf"/>
</dbReference>
<evidence type="ECO:0000256" key="6">
    <source>
        <dbReference type="ARBA" id="ARBA00023186"/>
    </source>
</evidence>
<dbReference type="PANTHER" id="PTHR11353">
    <property type="entry name" value="CHAPERONIN"/>
    <property type="match status" value="1"/>
</dbReference>
<dbReference type="PhylomeDB" id="A0A060TEF8"/>
<accession>A0A060TEF8</accession>
<dbReference type="NCBIfam" id="TIGR02346">
    <property type="entry name" value="chap_CCT_theta"/>
    <property type="match status" value="1"/>
</dbReference>
<dbReference type="SUPFAM" id="SSF52029">
    <property type="entry name" value="GroEL apical domain-like"/>
    <property type="match status" value="1"/>
</dbReference>
<dbReference type="SUPFAM" id="SSF54849">
    <property type="entry name" value="GroEL-intermediate domain like"/>
    <property type="match status" value="1"/>
</dbReference>
<dbReference type="GO" id="GO:0005737">
    <property type="term" value="C:cytoplasm"/>
    <property type="evidence" value="ECO:0007669"/>
    <property type="project" value="UniProtKB-SubCell"/>
</dbReference>
<comment type="subcellular location">
    <subcellularLocation>
        <location evidence="1">Cytoplasm</location>
    </subcellularLocation>
</comment>
<dbReference type="InterPro" id="IPR027410">
    <property type="entry name" value="TCP-1-like_intermed_sf"/>
</dbReference>
<evidence type="ECO:0000256" key="4">
    <source>
        <dbReference type="ARBA" id="ARBA00022741"/>
    </source>
</evidence>
<keyword evidence="3" id="KW-0963">Cytoplasm</keyword>
<dbReference type="GO" id="GO:0051082">
    <property type="term" value="F:unfolded protein binding"/>
    <property type="evidence" value="ECO:0007669"/>
    <property type="project" value="InterPro"/>
</dbReference>
<dbReference type="Gene3D" id="3.30.260.10">
    <property type="entry name" value="TCP-1-like chaperonin intermediate domain"/>
    <property type="match status" value="1"/>
</dbReference>
<dbReference type="InterPro" id="IPR017998">
    <property type="entry name" value="Chaperone_TCP-1"/>
</dbReference>
<gene>
    <name evidence="8" type="ORF">GNLVRS02_ARAD1D07040g</name>
</gene>
<dbReference type="Gene3D" id="1.10.560.10">
    <property type="entry name" value="GroEL-like equatorial domain"/>
    <property type="match status" value="1"/>
</dbReference>
<keyword evidence="5 7" id="KW-0067">ATP-binding</keyword>
<evidence type="ECO:0000256" key="5">
    <source>
        <dbReference type="ARBA" id="ARBA00022840"/>
    </source>
</evidence>
<dbReference type="AlphaFoldDB" id="A0A060TEF8"/>
<dbReference type="Gene3D" id="3.50.7.10">
    <property type="entry name" value="GroEL"/>
    <property type="match status" value="1"/>
</dbReference>
<dbReference type="FunFam" id="3.50.7.10:FF:000008">
    <property type="entry name" value="T-complex protein 1 subunit theta"/>
    <property type="match status" value="1"/>
</dbReference>
<dbReference type="GO" id="GO:0016887">
    <property type="term" value="F:ATP hydrolysis activity"/>
    <property type="evidence" value="ECO:0007669"/>
    <property type="project" value="InterPro"/>
</dbReference>
<dbReference type="Pfam" id="PF00118">
    <property type="entry name" value="Cpn60_TCP1"/>
    <property type="match status" value="1"/>
</dbReference>
<dbReference type="PRINTS" id="PR00304">
    <property type="entry name" value="TCOMPLEXTCP1"/>
</dbReference>
<evidence type="ECO:0000256" key="7">
    <source>
        <dbReference type="RuleBase" id="RU004187"/>
    </source>
</evidence>
<evidence type="ECO:0000256" key="1">
    <source>
        <dbReference type="ARBA" id="ARBA00004496"/>
    </source>
</evidence>
<dbReference type="SUPFAM" id="SSF48592">
    <property type="entry name" value="GroEL equatorial domain-like"/>
    <property type="match status" value="1"/>
</dbReference>
<reference evidence="8" key="1">
    <citation type="submission" date="2014-02" db="EMBL/GenBank/DDBJ databases">
        <authorList>
            <person name="Genoscope - CEA"/>
        </authorList>
    </citation>
    <scope>NUCLEOTIDE SEQUENCE</scope>
    <source>
        <strain evidence="8">LS3</strain>
    </source>
</reference>
<evidence type="ECO:0000256" key="2">
    <source>
        <dbReference type="ARBA" id="ARBA00008020"/>
    </source>
</evidence>
<proteinExistence type="inferred from homology"/>